<dbReference type="AlphaFoldDB" id="A0AAN7IIY8"/>
<dbReference type="InterPro" id="IPR044974">
    <property type="entry name" value="Disease_R_plants"/>
</dbReference>
<dbReference type="SUPFAM" id="SSF52200">
    <property type="entry name" value="Toll/Interleukin receptor TIR domain"/>
    <property type="match status" value="1"/>
</dbReference>
<dbReference type="PANTHER" id="PTHR11017">
    <property type="entry name" value="LEUCINE-RICH REPEAT-CONTAINING PROTEIN"/>
    <property type="match status" value="1"/>
</dbReference>
<dbReference type="EMBL" id="JAXUIC010000009">
    <property type="protein sequence ID" value="KAK4573872.1"/>
    <property type="molecule type" value="Genomic_DNA"/>
</dbReference>
<evidence type="ECO:0000313" key="10">
    <source>
        <dbReference type="Proteomes" id="UP001324115"/>
    </source>
</evidence>
<evidence type="ECO:0000256" key="2">
    <source>
        <dbReference type="ARBA" id="ARBA00022614"/>
    </source>
</evidence>
<dbReference type="GO" id="GO:0061809">
    <property type="term" value="F:NAD+ nucleosidase activity, cyclic ADP-ribose generating"/>
    <property type="evidence" value="ECO:0007669"/>
    <property type="project" value="UniProtKB-EC"/>
</dbReference>
<evidence type="ECO:0000256" key="1">
    <source>
        <dbReference type="ARBA" id="ARBA00011982"/>
    </source>
</evidence>
<evidence type="ECO:0000256" key="5">
    <source>
        <dbReference type="ARBA" id="ARBA00022821"/>
    </source>
</evidence>
<dbReference type="PANTHER" id="PTHR11017:SF559">
    <property type="entry name" value="DISEASE RESISTANCE PROTEIN CHL1"/>
    <property type="match status" value="1"/>
</dbReference>
<sequence>SSSPTPRWAHDVFLSFKGESNYFTDDLYSGLKQKGISTFRVDEKLKQGAINTSELLKAIEESRVAIVILSKDYASSKWCLIELAKIVEFMEKMGLVVLPVFHYVDPNDVRHQRGTFANAFAKHEEHLQDNIGNVQTWKAALTKIGDLARWDLKEKHDSIVIHEILIKIFSELNREFPSVCEELVGIDSCAKEVLGLYLGEGWGDVRFVGICRMGGMGKTTLAKEIYKRIFGNFEASSFIANVKEKTKNQGLVFLQKQLLSTILVESEIDIWNFYEGINVIGTILHNKKVLIVLDDVDGNEQLKALAGRHDWFGLGSRIIVTSRDSHLLRRCGVNDIYTIKGLNKDDALQLFSWRAFKKPRPEENFMDLFKKFMRYAKGLPLALKVLGSSLFDKKINEWENVLQKLKAKPNENILDILQISYNGLTDMQQKLFLDIACFFKGESNDRIRDILKGFGYYPNYNIGVLMEKSLITVDDDRNLWMHDLLQKMGQEIVLCESPEKPGGRSRL</sequence>
<dbReference type="PROSITE" id="PS50104">
    <property type="entry name" value="TIR"/>
    <property type="match status" value="1"/>
</dbReference>
<dbReference type="Gene3D" id="3.40.50.300">
    <property type="entry name" value="P-loop containing nucleotide triphosphate hydrolases"/>
    <property type="match status" value="1"/>
</dbReference>
<gene>
    <name evidence="9" type="ORF">RGQ29_031715</name>
</gene>
<feature type="domain" description="TIR" evidence="8">
    <location>
        <begin position="8"/>
        <end position="172"/>
    </location>
</feature>
<comment type="catalytic activity">
    <reaction evidence="7">
        <text>NAD(+) + H2O = ADP-D-ribose + nicotinamide + H(+)</text>
        <dbReference type="Rhea" id="RHEA:16301"/>
        <dbReference type="ChEBI" id="CHEBI:15377"/>
        <dbReference type="ChEBI" id="CHEBI:15378"/>
        <dbReference type="ChEBI" id="CHEBI:17154"/>
        <dbReference type="ChEBI" id="CHEBI:57540"/>
        <dbReference type="ChEBI" id="CHEBI:57967"/>
        <dbReference type="EC" id="3.2.2.6"/>
    </reaction>
    <physiologicalReaction direction="left-to-right" evidence="7">
        <dbReference type="Rhea" id="RHEA:16302"/>
    </physiologicalReaction>
</comment>
<keyword evidence="10" id="KW-1185">Reference proteome</keyword>
<evidence type="ECO:0000259" key="8">
    <source>
        <dbReference type="PROSITE" id="PS50104"/>
    </source>
</evidence>
<keyword evidence="6" id="KW-0520">NAD</keyword>
<dbReference type="InterPro" id="IPR002182">
    <property type="entry name" value="NB-ARC"/>
</dbReference>
<dbReference type="InterPro" id="IPR027417">
    <property type="entry name" value="P-loop_NTPase"/>
</dbReference>
<evidence type="ECO:0000256" key="6">
    <source>
        <dbReference type="ARBA" id="ARBA00023027"/>
    </source>
</evidence>
<dbReference type="EC" id="3.2.2.6" evidence="1"/>
<dbReference type="PRINTS" id="PR00364">
    <property type="entry name" value="DISEASERSIST"/>
</dbReference>
<keyword evidence="5" id="KW-0611">Plant defense</keyword>
<keyword evidence="3" id="KW-0677">Repeat</keyword>
<dbReference type="SMART" id="SM00255">
    <property type="entry name" value="TIR"/>
    <property type="match status" value="1"/>
</dbReference>
<name>A0AAN7IIY8_QUERU</name>
<dbReference type="InterPro" id="IPR035897">
    <property type="entry name" value="Toll_tir_struct_dom_sf"/>
</dbReference>
<dbReference type="Proteomes" id="UP001324115">
    <property type="component" value="Unassembled WGS sequence"/>
</dbReference>
<evidence type="ECO:0000313" key="9">
    <source>
        <dbReference type="EMBL" id="KAK4573872.1"/>
    </source>
</evidence>
<dbReference type="GO" id="GO:0007165">
    <property type="term" value="P:signal transduction"/>
    <property type="evidence" value="ECO:0007669"/>
    <property type="project" value="InterPro"/>
</dbReference>
<keyword evidence="2" id="KW-0433">Leucine-rich repeat</keyword>
<evidence type="ECO:0000256" key="4">
    <source>
        <dbReference type="ARBA" id="ARBA00022801"/>
    </source>
</evidence>
<accession>A0AAN7IIY8</accession>
<evidence type="ECO:0000256" key="7">
    <source>
        <dbReference type="ARBA" id="ARBA00047304"/>
    </source>
</evidence>
<dbReference type="InterPro" id="IPR036390">
    <property type="entry name" value="WH_DNA-bd_sf"/>
</dbReference>
<proteinExistence type="predicted"/>
<dbReference type="FunFam" id="3.40.50.10140:FF:000007">
    <property type="entry name" value="Disease resistance protein (TIR-NBS-LRR class)"/>
    <property type="match status" value="1"/>
</dbReference>
<dbReference type="Gene3D" id="1.10.8.430">
    <property type="entry name" value="Helical domain of apoptotic protease-activating factors"/>
    <property type="match status" value="1"/>
</dbReference>
<dbReference type="Gene3D" id="3.40.50.10140">
    <property type="entry name" value="Toll/interleukin-1 receptor homology (TIR) domain"/>
    <property type="match status" value="1"/>
</dbReference>
<protein>
    <recommendedName>
        <fullName evidence="1">ADP-ribosyl cyclase/cyclic ADP-ribose hydrolase</fullName>
        <ecNumber evidence="1">3.2.2.6</ecNumber>
    </recommendedName>
</protein>
<organism evidence="9 10">
    <name type="scientific">Quercus rubra</name>
    <name type="common">Northern red oak</name>
    <name type="synonym">Quercus borealis</name>
    <dbReference type="NCBI Taxonomy" id="3512"/>
    <lineage>
        <taxon>Eukaryota</taxon>
        <taxon>Viridiplantae</taxon>
        <taxon>Streptophyta</taxon>
        <taxon>Embryophyta</taxon>
        <taxon>Tracheophyta</taxon>
        <taxon>Spermatophyta</taxon>
        <taxon>Magnoliopsida</taxon>
        <taxon>eudicotyledons</taxon>
        <taxon>Gunneridae</taxon>
        <taxon>Pentapetalae</taxon>
        <taxon>rosids</taxon>
        <taxon>fabids</taxon>
        <taxon>Fagales</taxon>
        <taxon>Fagaceae</taxon>
        <taxon>Quercus</taxon>
    </lineage>
</organism>
<feature type="non-terminal residue" evidence="9">
    <location>
        <position position="1"/>
    </location>
</feature>
<dbReference type="GO" id="GO:0006952">
    <property type="term" value="P:defense response"/>
    <property type="evidence" value="ECO:0007669"/>
    <property type="project" value="UniProtKB-KW"/>
</dbReference>
<dbReference type="SUPFAM" id="SSF46785">
    <property type="entry name" value="Winged helix' DNA-binding domain"/>
    <property type="match status" value="1"/>
</dbReference>
<dbReference type="InterPro" id="IPR000157">
    <property type="entry name" value="TIR_dom"/>
</dbReference>
<keyword evidence="4" id="KW-0378">Hydrolase</keyword>
<dbReference type="SUPFAM" id="SSF52540">
    <property type="entry name" value="P-loop containing nucleoside triphosphate hydrolases"/>
    <property type="match status" value="1"/>
</dbReference>
<reference evidence="9 10" key="1">
    <citation type="journal article" date="2023" name="G3 (Bethesda)">
        <title>A haplotype-resolved chromosome-scale genome for Quercus rubra L. provides insights into the genetics of adaptive traits for red oak species.</title>
        <authorList>
            <person name="Kapoor B."/>
            <person name="Jenkins J."/>
            <person name="Schmutz J."/>
            <person name="Zhebentyayeva T."/>
            <person name="Kuelheim C."/>
            <person name="Coggeshall M."/>
            <person name="Heim C."/>
            <person name="Lasky J.R."/>
            <person name="Leites L."/>
            <person name="Islam-Faridi N."/>
            <person name="Romero-Severson J."/>
            <person name="DeLeo V.L."/>
            <person name="Lucas S.M."/>
            <person name="Lazic D."/>
            <person name="Gailing O."/>
            <person name="Carlson J."/>
            <person name="Staton M."/>
        </authorList>
    </citation>
    <scope>NUCLEOTIDE SEQUENCE [LARGE SCALE GENOMIC DNA]</scope>
    <source>
        <strain evidence="9">Pseudo-F2</strain>
    </source>
</reference>
<dbReference type="InterPro" id="IPR042197">
    <property type="entry name" value="Apaf_helical"/>
</dbReference>
<dbReference type="FunFam" id="1.10.8.430:FF:000002">
    <property type="entry name" value="Disease resistance protein (TIR-NBS-LRR class)"/>
    <property type="match status" value="1"/>
</dbReference>
<dbReference type="GO" id="GO:0043531">
    <property type="term" value="F:ADP binding"/>
    <property type="evidence" value="ECO:0007669"/>
    <property type="project" value="InterPro"/>
</dbReference>
<dbReference type="InterPro" id="IPR058192">
    <property type="entry name" value="WHD_ROQ1-like"/>
</dbReference>
<dbReference type="Pfam" id="PF00931">
    <property type="entry name" value="NB-ARC"/>
    <property type="match status" value="1"/>
</dbReference>
<dbReference type="Pfam" id="PF23282">
    <property type="entry name" value="WHD_ROQ1"/>
    <property type="match status" value="1"/>
</dbReference>
<evidence type="ECO:0000256" key="3">
    <source>
        <dbReference type="ARBA" id="ARBA00022737"/>
    </source>
</evidence>
<dbReference type="Pfam" id="PF01582">
    <property type="entry name" value="TIR"/>
    <property type="match status" value="1"/>
</dbReference>
<comment type="caution">
    <text evidence="9">The sequence shown here is derived from an EMBL/GenBank/DDBJ whole genome shotgun (WGS) entry which is preliminary data.</text>
</comment>